<proteinExistence type="predicted"/>
<evidence type="ECO:0000313" key="2">
    <source>
        <dbReference type="EMBL" id="OGZ53755.1"/>
    </source>
</evidence>
<name>A0A1G2GU66_9BACT</name>
<reference evidence="2 3" key="1">
    <citation type="journal article" date="2016" name="Nat. Commun.">
        <title>Thousands of microbial genomes shed light on interconnected biogeochemical processes in an aquifer system.</title>
        <authorList>
            <person name="Anantharaman K."/>
            <person name="Brown C.T."/>
            <person name="Hug L.A."/>
            <person name="Sharon I."/>
            <person name="Castelle C.J."/>
            <person name="Probst A.J."/>
            <person name="Thomas B.C."/>
            <person name="Singh A."/>
            <person name="Wilkins M.J."/>
            <person name="Karaoz U."/>
            <person name="Brodie E.L."/>
            <person name="Williams K.H."/>
            <person name="Hubbard S.S."/>
            <person name="Banfield J.F."/>
        </authorList>
    </citation>
    <scope>NUCLEOTIDE SEQUENCE [LARGE SCALE GENOMIC DNA]</scope>
</reference>
<protein>
    <submittedName>
        <fullName evidence="2">Uncharacterized protein</fullName>
    </submittedName>
</protein>
<organism evidence="2 3">
    <name type="scientific">Candidatus Ryanbacteria bacterium RIFCSPLOWO2_02_FULL_45_11c</name>
    <dbReference type="NCBI Taxonomy" id="1802128"/>
    <lineage>
        <taxon>Bacteria</taxon>
        <taxon>Candidatus Ryaniibacteriota</taxon>
    </lineage>
</organism>
<dbReference type="EMBL" id="MHNY01000051">
    <property type="protein sequence ID" value="OGZ53755.1"/>
    <property type="molecule type" value="Genomic_DNA"/>
</dbReference>
<dbReference type="Proteomes" id="UP000178186">
    <property type="component" value="Unassembled WGS sequence"/>
</dbReference>
<evidence type="ECO:0000256" key="1">
    <source>
        <dbReference type="SAM" id="MobiDB-lite"/>
    </source>
</evidence>
<evidence type="ECO:0000313" key="3">
    <source>
        <dbReference type="Proteomes" id="UP000178186"/>
    </source>
</evidence>
<comment type="caution">
    <text evidence="2">The sequence shown here is derived from an EMBL/GenBank/DDBJ whole genome shotgun (WGS) entry which is preliminary data.</text>
</comment>
<sequence>MDQGSFEQSNQEKGGDKEMSHELDEFEAAGEKAEEELFKLNKNVSPERNTHLEATQDLLGALHGGSYVETMQFVKGARPKTEETIKGFLGDTTWSRLEELAQRFFNTHMPPAAWHVSLEKKELDSILERIWINDRFRKMILKQMPTPDEEIR</sequence>
<feature type="compositionally biased region" description="Polar residues" evidence="1">
    <location>
        <begin position="1"/>
        <end position="12"/>
    </location>
</feature>
<dbReference type="STRING" id="1802128.A3H64_03190"/>
<feature type="compositionally biased region" description="Basic and acidic residues" evidence="1">
    <location>
        <begin position="13"/>
        <end position="32"/>
    </location>
</feature>
<accession>A0A1G2GU66</accession>
<feature type="region of interest" description="Disordered" evidence="1">
    <location>
        <begin position="1"/>
        <end position="32"/>
    </location>
</feature>
<gene>
    <name evidence="2" type="ORF">A3H64_03190</name>
</gene>
<dbReference type="AlphaFoldDB" id="A0A1G2GU66"/>